<proteinExistence type="predicted"/>
<dbReference type="Proteomes" id="UP000475862">
    <property type="component" value="Unassembled WGS sequence"/>
</dbReference>
<dbReference type="EMBL" id="VYZN01000053">
    <property type="protein sequence ID" value="KAE9527406.1"/>
    <property type="molecule type" value="Genomic_DNA"/>
</dbReference>
<comment type="caution">
    <text evidence="1">The sequence shown here is derived from an EMBL/GenBank/DDBJ whole genome shotgun (WGS) entry which is preliminary data.</text>
</comment>
<keyword evidence="2" id="KW-1185">Reference proteome</keyword>
<evidence type="ECO:0000313" key="1">
    <source>
        <dbReference type="EMBL" id="KAE9527406.1"/>
    </source>
</evidence>
<reference evidence="1 2" key="1">
    <citation type="submission" date="2019-08" db="EMBL/GenBank/DDBJ databases">
        <title>The genome of the soybean aphid Biotype 1, its phylome, world population structure and adaptation to the North American continent.</title>
        <authorList>
            <person name="Giordano R."/>
            <person name="Donthu R.K."/>
            <person name="Hernandez A.G."/>
            <person name="Wright C.L."/>
            <person name="Zimin A.V."/>
        </authorList>
    </citation>
    <scope>NUCLEOTIDE SEQUENCE [LARGE SCALE GENOMIC DNA]</scope>
    <source>
        <tissue evidence="1">Whole aphids</tissue>
    </source>
</reference>
<protein>
    <submittedName>
        <fullName evidence="1">Uncharacterized protein</fullName>
    </submittedName>
</protein>
<organism evidence="1 2">
    <name type="scientific">Aphis glycines</name>
    <name type="common">Soybean aphid</name>
    <dbReference type="NCBI Taxonomy" id="307491"/>
    <lineage>
        <taxon>Eukaryota</taxon>
        <taxon>Metazoa</taxon>
        <taxon>Ecdysozoa</taxon>
        <taxon>Arthropoda</taxon>
        <taxon>Hexapoda</taxon>
        <taxon>Insecta</taxon>
        <taxon>Pterygota</taxon>
        <taxon>Neoptera</taxon>
        <taxon>Paraneoptera</taxon>
        <taxon>Hemiptera</taxon>
        <taxon>Sternorrhyncha</taxon>
        <taxon>Aphidomorpha</taxon>
        <taxon>Aphidoidea</taxon>
        <taxon>Aphididae</taxon>
        <taxon>Aphidini</taxon>
        <taxon>Aphis</taxon>
        <taxon>Aphis</taxon>
    </lineage>
</organism>
<gene>
    <name evidence="1" type="ORF">AGLY_013104</name>
</gene>
<sequence>MLMAHMNYFCEVIETSLVTNGIATKFSNTSQMNTCHQMALNDLKDVNRLQNAVIMFNFINVQISSYNNCLIVNKIKKKKKKKIEWKIKLKMLKKIKIMLAIIHSTIHDFFMVLLVTSISWSSTDNMLEKHTWSLSIDQNIIPPEPLDLDILLAIVFFPRSIALNSGSNRLFRCLSRSRSRRRFLDCSRCSSVNGLLGIFYTNSRTNLLRHKRYNNGRNAECQSDYEERRKDNERSLNDDVDDSDNYYKIIVCTPPRHRYLFTAGCNLFELTIYIFTLH</sequence>
<accession>A0A6G0T8N1</accession>
<name>A0A6G0T8N1_APHGL</name>
<dbReference type="AlphaFoldDB" id="A0A6G0T8N1"/>
<evidence type="ECO:0000313" key="2">
    <source>
        <dbReference type="Proteomes" id="UP000475862"/>
    </source>
</evidence>